<feature type="region of interest" description="Disordered" evidence="1">
    <location>
        <begin position="191"/>
        <end position="373"/>
    </location>
</feature>
<feature type="compositionally biased region" description="Low complexity" evidence="1">
    <location>
        <begin position="358"/>
        <end position="372"/>
    </location>
</feature>
<evidence type="ECO:0000313" key="3">
    <source>
        <dbReference type="Proteomes" id="UP000078237"/>
    </source>
</evidence>
<reference evidence="2 3" key="1">
    <citation type="journal article" date="2016" name="Genome Announc.">
        <title>Genome Sequence of Madurella mycetomatis mm55, Isolated from a Human Mycetoma Case in Sudan.</title>
        <authorList>
            <person name="Smit S."/>
            <person name="Derks M.F."/>
            <person name="Bervoets S."/>
            <person name="Fahal A."/>
            <person name="van Leeuwen W."/>
            <person name="van Belkum A."/>
            <person name="van de Sande W.W."/>
        </authorList>
    </citation>
    <scope>NUCLEOTIDE SEQUENCE [LARGE SCALE GENOMIC DNA]</scope>
    <source>
        <strain evidence="3">mm55</strain>
    </source>
</reference>
<protein>
    <submittedName>
        <fullName evidence="2">Uncharacterized protein</fullName>
    </submittedName>
</protein>
<keyword evidence="3" id="KW-1185">Reference proteome</keyword>
<organism evidence="2 3">
    <name type="scientific">Madurella mycetomatis</name>
    <dbReference type="NCBI Taxonomy" id="100816"/>
    <lineage>
        <taxon>Eukaryota</taxon>
        <taxon>Fungi</taxon>
        <taxon>Dikarya</taxon>
        <taxon>Ascomycota</taxon>
        <taxon>Pezizomycotina</taxon>
        <taxon>Sordariomycetes</taxon>
        <taxon>Sordariomycetidae</taxon>
        <taxon>Sordariales</taxon>
        <taxon>Sordariales incertae sedis</taxon>
        <taxon>Madurella</taxon>
    </lineage>
</organism>
<feature type="compositionally biased region" description="Polar residues" evidence="1">
    <location>
        <begin position="279"/>
        <end position="290"/>
    </location>
</feature>
<gene>
    <name evidence="2" type="ORF">MMYC01_204746</name>
</gene>
<dbReference type="Proteomes" id="UP000078237">
    <property type="component" value="Unassembled WGS sequence"/>
</dbReference>
<accession>A0A175W663</accession>
<evidence type="ECO:0000313" key="2">
    <source>
        <dbReference type="EMBL" id="KXX78951.1"/>
    </source>
</evidence>
<dbReference type="VEuPathDB" id="FungiDB:MMYC01_204746"/>
<dbReference type="EMBL" id="LCTW02000102">
    <property type="protein sequence ID" value="KXX78951.1"/>
    <property type="molecule type" value="Genomic_DNA"/>
</dbReference>
<dbReference type="AlphaFoldDB" id="A0A175W663"/>
<name>A0A175W663_9PEZI</name>
<proteinExistence type="predicted"/>
<comment type="caution">
    <text evidence="2">The sequence shown here is derived from an EMBL/GenBank/DDBJ whole genome shotgun (WGS) entry which is preliminary data.</text>
</comment>
<evidence type="ECO:0000256" key="1">
    <source>
        <dbReference type="SAM" id="MobiDB-lite"/>
    </source>
</evidence>
<sequence>MEVRPRSKRLADKEKPVNRVHDYFEKGGGIFIQYKLDGGDWEDNTHLIFAKNGPRRFVLTVEGGERAELQLLCNANFPVLSVPSDSGREQVVDIAGRPIGIRKTTVKTYYDLLYLTAKSRALRVLEGPGTWTFDSIFDQEKDTLCVAVTGRHREKLLWYKLLRLPLYIPRQSRSEPWGVVGVNWDEMERETPGVREAQKPHLAGITEISRAPKPSRSKQKTPILARAVQGRNDVDSDDEPLIRRSVPGPKRRPATQPGPSVSSSDSGSDDRPLIKRHQSAQLSARKSISSPAKDARPSQSTPPPPPLSEVGSKQATVRFTGLPVPRMVNLPPASKPGEPPGNSAPTPEPLSEQGDYISSPSPSSSDSSYDSSECYNGTWKTILRRPVRMETAFIDPKPLPQHPQDWLMSRRRPVLQLRESASRPSLVVVIPFNPYRDHPVVEMLRREAGRG</sequence>